<evidence type="ECO:0000313" key="2">
    <source>
        <dbReference type="Proteomes" id="UP000790709"/>
    </source>
</evidence>
<proteinExistence type="predicted"/>
<keyword evidence="2" id="KW-1185">Reference proteome</keyword>
<gene>
    <name evidence="1" type="ORF">BV22DRAFT_801106</name>
</gene>
<dbReference type="Proteomes" id="UP000790709">
    <property type="component" value="Unassembled WGS sequence"/>
</dbReference>
<evidence type="ECO:0000313" key="1">
    <source>
        <dbReference type="EMBL" id="KAH7920480.1"/>
    </source>
</evidence>
<dbReference type="EMBL" id="MU266577">
    <property type="protein sequence ID" value="KAH7920480.1"/>
    <property type="molecule type" value="Genomic_DNA"/>
</dbReference>
<reference evidence="1" key="1">
    <citation type="journal article" date="2021" name="New Phytol.">
        <title>Evolutionary innovations through gain and loss of genes in the ectomycorrhizal Boletales.</title>
        <authorList>
            <person name="Wu G."/>
            <person name="Miyauchi S."/>
            <person name="Morin E."/>
            <person name="Kuo A."/>
            <person name="Drula E."/>
            <person name="Varga T."/>
            <person name="Kohler A."/>
            <person name="Feng B."/>
            <person name="Cao Y."/>
            <person name="Lipzen A."/>
            <person name="Daum C."/>
            <person name="Hundley H."/>
            <person name="Pangilinan J."/>
            <person name="Johnson J."/>
            <person name="Barry K."/>
            <person name="LaButti K."/>
            <person name="Ng V."/>
            <person name="Ahrendt S."/>
            <person name="Min B."/>
            <person name="Choi I.G."/>
            <person name="Park H."/>
            <person name="Plett J.M."/>
            <person name="Magnuson J."/>
            <person name="Spatafora J.W."/>
            <person name="Nagy L.G."/>
            <person name="Henrissat B."/>
            <person name="Grigoriev I.V."/>
            <person name="Yang Z.L."/>
            <person name="Xu J."/>
            <person name="Martin F.M."/>
        </authorList>
    </citation>
    <scope>NUCLEOTIDE SEQUENCE</scope>
    <source>
        <strain evidence="1">KUC20120723A-06</strain>
    </source>
</reference>
<accession>A0ACB8B4M5</accession>
<comment type="caution">
    <text evidence="1">The sequence shown here is derived from an EMBL/GenBank/DDBJ whole genome shotgun (WGS) entry which is preliminary data.</text>
</comment>
<organism evidence="1 2">
    <name type="scientific">Leucogyrophana mollusca</name>
    <dbReference type="NCBI Taxonomy" id="85980"/>
    <lineage>
        <taxon>Eukaryota</taxon>
        <taxon>Fungi</taxon>
        <taxon>Dikarya</taxon>
        <taxon>Basidiomycota</taxon>
        <taxon>Agaricomycotina</taxon>
        <taxon>Agaricomycetes</taxon>
        <taxon>Agaricomycetidae</taxon>
        <taxon>Boletales</taxon>
        <taxon>Boletales incertae sedis</taxon>
        <taxon>Leucogyrophana</taxon>
    </lineage>
</organism>
<sequence>MEDLFDHSCSISDGGKPNSTSSGKLTSAISDKPTSASSSRKPASAASSKTADRGRSVSISLEYPSGPSSPPRVDDDIMDVDPPASSAVSEEVEVTDGISSSKNDALFAPNGQLDLSRSGSGVPTATFYGSTYNKKGKRKAVETLTISDSEDMADDRKQEEEVDDMLAVTEVGHSDSSVTHIFTLDSLGAKHPQAIRILRNYLKMEAKDKKGIEPENTREAAGRQALVPAQPNFCDCGVYLLHFAKTFMTDPLRFYTTINSKKSSLHSERKVEWNEEAIPLFRQDLIGRIEELSATWKAERAAKEELKKKKAAAGDDVGKGQEEADSSEGEVDIVEDLVQEVPVKPSPRAKAKPVSKAAARLRG</sequence>
<protein>
    <submittedName>
        <fullName evidence="1">Uncharacterized protein</fullName>
    </submittedName>
</protein>
<name>A0ACB8B4M5_9AGAM</name>